<sequence length="59" mass="6705">MRQFLNVTVKDDVVAKKEIEHGDKIEIHTIQGMLDLDHEIISTTVVTKKNEKKGSCVIQ</sequence>
<gene>
    <name evidence="1" type="ORF">GQ61_01090</name>
</gene>
<evidence type="ECO:0000313" key="1">
    <source>
        <dbReference type="EMBL" id="ARN84167.1"/>
    </source>
</evidence>
<reference evidence="1 2" key="1">
    <citation type="submission" date="2014-06" db="EMBL/GenBank/DDBJ databases">
        <title>The genome of the endonuclear symbiont Nucleicultrix amoebiphila.</title>
        <authorList>
            <person name="Schulz F."/>
            <person name="Horn M."/>
        </authorList>
    </citation>
    <scope>NUCLEOTIDE SEQUENCE [LARGE SCALE GENOMIC DNA]</scope>
    <source>
        <strain evidence="1 2">FS5</strain>
    </source>
</reference>
<dbReference type="STRING" id="1414854.GQ61_01090"/>
<dbReference type="Proteomes" id="UP000237351">
    <property type="component" value="Chromosome"/>
</dbReference>
<dbReference type="KEGG" id="naf:GQ61_01090"/>
<keyword evidence="2" id="KW-1185">Reference proteome</keyword>
<dbReference type="EMBL" id="CP008743">
    <property type="protein sequence ID" value="ARN84167.1"/>
    <property type="molecule type" value="Genomic_DNA"/>
</dbReference>
<accession>A0A1W6N2U2</accession>
<protein>
    <submittedName>
        <fullName evidence="1">Uncharacterized protein</fullName>
    </submittedName>
</protein>
<evidence type="ECO:0000313" key="2">
    <source>
        <dbReference type="Proteomes" id="UP000237351"/>
    </source>
</evidence>
<organism evidence="1 2">
    <name type="scientific">Candidatus Nucleicultrix amoebiphila FS5</name>
    <dbReference type="NCBI Taxonomy" id="1414854"/>
    <lineage>
        <taxon>Bacteria</taxon>
        <taxon>Pseudomonadati</taxon>
        <taxon>Pseudomonadota</taxon>
        <taxon>Alphaproteobacteria</taxon>
        <taxon>Holosporales</taxon>
        <taxon>Candidatus Nucleicultricaceae</taxon>
        <taxon>Candidatus Nucleicultrix</taxon>
    </lineage>
</organism>
<dbReference type="AlphaFoldDB" id="A0A1W6N2U2"/>
<proteinExistence type="predicted"/>
<dbReference type="RefSeq" id="WP_085783530.1">
    <property type="nucleotide sequence ID" value="NZ_CP008743.1"/>
</dbReference>
<name>A0A1W6N2U2_9PROT</name>